<comment type="similarity">
    <text evidence="1 3">Belongs to the bacterial flagellin family.</text>
</comment>
<dbReference type="InterPro" id="IPR001029">
    <property type="entry name" value="Flagellin_N"/>
</dbReference>
<dbReference type="GO" id="GO:0005198">
    <property type="term" value="F:structural molecule activity"/>
    <property type="evidence" value="ECO:0007669"/>
    <property type="project" value="UniProtKB-UniRule"/>
</dbReference>
<dbReference type="InterPro" id="IPR046358">
    <property type="entry name" value="Flagellin_C"/>
</dbReference>
<dbReference type="Pfam" id="PF00700">
    <property type="entry name" value="Flagellin_C"/>
    <property type="match status" value="1"/>
</dbReference>
<name>A0A2S6NCJ7_9HYPH</name>
<dbReference type="Proteomes" id="UP000239089">
    <property type="component" value="Unassembled WGS sequence"/>
</dbReference>
<dbReference type="RefSeq" id="WP_104506953.1">
    <property type="nucleotide sequence ID" value="NZ_JACIGC010000013.1"/>
</dbReference>
<keyword evidence="7" id="KW-1185">Reference proteome</keyword>
<organism evidence="6 7">
    <name type="scientific">Rhodoblastus sphagnicola</name>
    <dbReference type="NCBI Taxonomy" id="333368"/>
    <lineage>
        <taxon>Bacteria</taxon>
        <taxon>Pseudomonadati</taxon>
        <taxon>Pseudomonadota</taxon>
        <taxon>Alphaproteobacteria</taxon>
        <taxon>Hyphomicrobiales</taxon>
        <taxon>Rhodoblastaceae</taxon>
        <taxon>Rhodoblastus</taxon>
    </lineage>
</organism>
<dbReference type="EMBL" id="NHSJ01000040">
    <property type="protein sequence ID" value="PPQ32336.1"/>
    <property type="molecule type" value="Genomic_DNA"/>
</dbReference>
<feature type="domain" description="Flagellin C-terminal" evidence="5">
    <location>
        <begin position="233"/>
        <end position="317"/>
    </location>
</feature>
<evidence type="ECO:0000256" key="1">
    <source>
        <dbReference type="ARBA" id="ARBA00005709"/>
    </source>
</evidence>
<evidence type="ECO:0000259" key="4">
    <source>
        <dbReference type="Pfam" id="PF00669"/>
    </source>
</evidence>
<reference evidence="6 7" key="1">
    <citation type="journal article" date="2018" name="Arch. Microbiol.">
        <title>New insights into the metabolic potential of the phototrophic purple bacterium Rhodopila globiformis DSM 161(T) from its draft genome sequence and evidence for a vanadium-dependent nitrogenase.</title>
        <authorList>
            <person name="Imhoff J.F."/>
            <person name="Rahn T."/>
            <person name="Kunzel S."/>
            <person name="Neulinger S.C."/>
        </authorList>
    </citation>
    <scope>NUCLEOTIDE SEQUENCE [LARGE SCALE GENOMIC DNA]</scope>
    <source>
        <strain evidence="6 7">DSM 16996</strain>
    </source>
</reference>
<dbReference type="SUPFAM" id="SSF64518">
    <property type="entry name" value="Phase 1 flagellin"/>
    <property type="match status" value="1"/>
</dbReference>
<keyword evidence="2 3" id="KW-0975">Bacterial flagellum</keyword>
<dbReference type="PANTHER" id="PTHR42792:SF2">
    <property type="entry name" value="FLAGELLIN"/>
    <property type="match status" value="1"/>
</dbReference>
<protein>
    <recommendedName>
        <fullName evidence="3">Flagellin</fullName>
    </recommendedName>
</protein>
<evidence type="ECO:0000259" key="5">
    <source>
        <dbReference type="Pfam" id="PF00700"/>
    </source>
</evidence>
<proteinExistence type="inferred from homology"/>
<comment type="caution">
    <text evidence="6">The sequence shown here is derived from an EMBL/GenBank/DDBJ whole genome shotgun (WGS) entry which is preliminary data.</text>
</comment>
<keyword evidence="3" id="KW-0964">Secreted</keyword>
<dbReference type="Gene3D" id="1.20.1330.10">
    <property type="entry name" value="f41 fragment of flagellin, N-terminal domain"/>
    <property type="match status" value="1"/>
</dbReference>
<sequence>MSYLLNNASALTALQNLTMTQQSLAQTQTQLSTGLTIQNASDNASYWSIAQTMSSDNGALGAVTAALKGSASMLSTFNSAINQAISVVNTIKNDLVAAQNPGANLTQIQSDITAQQNSLLQIASGSAYNGQNWLNGTVNNSTAGFQTTVNLVGAYTNNGGVGFITMNLSGVSFYTNGSAATSVQTATGGILGSTGAGYSYSVLGATGAGQTVGLINVTGATGSAVTNLANMLASVNNTITQLENAASTIGSAQDQITTQQTFISAMTISLSNGVAALVDADMNQVSTRLQALQTQQQLGVQSLSIANQSSQMILKLFQ</sequence>
<dbReference type="Pfam" id="PF00669">
    <property type="entry name" value="Flagellin_N"/>
    <property type="match status" value="1"/>
</dbReference>
<evidence type="ECO:0000256" key="3">
    <source>
        <dbReference type="RuleBase" id="RU362073"/>
    </source>
</evidence>
<accession>A0A2S6NCJ7</accession>
<comment type="function">
    <text evidence="3">Flagellin is the subunit protein which polymerizes to form the filaments of bacterial flagella.</text>
</comment>
<dbReference type="PANTHER" id="PTHR42792">
    <property type="entry name" value="FLAGELLIN"/>
    <property type="match status" value="1"/>
</dbReference>
<dbReference type="GO" id="GO:0005576">
    <property type="term" value="C:extracellular region"/>
    <property type="evidence" value="ECO:0007669"/>
    <property type="project" value="UniProtKB-SubCell"/>
</dbReference>
<feature type="domain" description="Flagellin N-terminal" evidence="4">
    <location>
        <begin position="6"/>
        <end position="137"/>
    </location>
</feature>
<evidence type="ECO:0000313" key="7">
    <source>
        <dbReference type="Proteomes" id="UP000239089"/>
    </source>
</evidence>
<comment type="subcellular location">
    <subcellularLocation>
        <location evidence="3">Secreted</location>
    </subcellularLocation>
    <subcellularLocation>
        <location evidence="3">Bacterial flagellum</location>
    </subcellularLocation>
</comment>
<gene>
    <name evidence="6" type="ORF">CCR94_05870</name>
</gene>
<dbReference type="InterPro" id="IPR001492">
    <property type="entry name" value="Flagellin"/>
</dbReference>
<dbReference type="GO" id="GO:0009288">
    <property type="term" value="C:bacterial-type flagellum"/>
    <property type="evidence" value="ECO:0007669"/>
    <property type="project" value="UniProtKB-SubCell"/>
</dbReference>
<dbReference type="AlphaFoldDB" id="A0A2S6NCJ7"/>
<evidence type="ECO:0000256" key="2">
    <source>
        <dbReference type="ARBA" id="ARBA00023143"/>
    </source>
</evidence>
<dbReference type="OrthoDB" id="8328560at2"/>
<evidence type="ECO:0000313" key="6">
    <source>
        <dbReference type="EMBL" id="PPQ32336.1"/>
    </source>
</evidence>